<accession>A0ACC5XP96</accession>
<name>A0ACC5XP96_PANGG</name>
<dbReference type="EMBL" id="CM040478">
    <property type="protein sequence ID" value="MCI4392987.1"/>
    <property type="molecule type" value="Genomic_DNA"/>
</dbReference>
<comment type="caution">
    <text evidence="1">The sequence shown here is derived from an EMBL/GenBank/DDBJ whole genome shotgun (WGS) entry which is preliminary data.</text>
</comment>
<protein>
    <submittedName>
        <fullName evidence="1">Uncharacterized protein</fullName>
    </submittedName>
</protein>
<sequence length="239" mass="26641">MALADVEERMKLKLMLDSPQSETLQAAASLVARDLSPFKMPEDSKKLSFFLKVMGNTMDIHQEILRRLKQRLVLTQVSAEEYSDVIIAFVPVVSRVGTDIEAALQNIPRTGKPVVLMVLHFTFDENHIAPISQRIVNRDDVLAVDLLCYEDLGLLRSLRNDEALKAITDHLTSIGASPNTQLDSTRSPRSCGSLVLIICITLIAVFAVATVICIIFYLKQWQKHTVPTPQPNTTINMNS</sequence>
<evidence type="ECO:0000313" key="1">
    <source>
        <dbReference type="EMBL" id="MCI4392987.1"/>
    </source>
</evidence>
<organism evidence="1 2">
    <name type="scientific">Pangasianodon gigas</name>
    <name type="common">Mekong giant catfish</name>
    <name type="synonym">Pangasius gigas</name>
    <dbReference type="NCBI Taxonomy" id="30993"/>
    <lineage>
        <taxon>Eukaryota</taxon>
        <taxon>Metazoa</taxon>
        <taxon>Chordata</taxon>
        <taxon>Craniata</taxon>
        <taxon>Vertebrata</taxon>
        <taxon>Euteleostomi</taxon>
        <taxon>Actinopterygii</taxon>
        <taxon>Neopterygii</taxon>
        <taxon>Teleostei</taxon>
        <taxon>Ostariophysi</taxon>
        <taxon>Siluriformes</taxon>
        <taxon>Pangasiidae</taxon>
        <taxon>Pangasianodon</taxon>
    </lineage>
</organism>
<reference evidence="1 2" key="1">
    <citation type="journal article" date="2022" name="bioRxiv">
        <title>An ancient truncated duplication of the anti-Mullerian hormone receptor type 2 gene is a potential conserved master sex determinant in the Pangasiidae catfish family.</title>
        <authorList>
            <person name="Wen M."/>
            <person name="Pan Q."/>
            <person name="Jouanno E."/>
            <person name="Montfort J."/>
            <person name="Zahm M."/>
            <person name="Cabau C."/>
            <person name="Klopp C."/>
            <person name="Iampietro C."/>
            <person name="Roques C."/>
            <person name="Bouchez O."/>
            <person name="Castinel A."/>
            <person name="Donnadieu C."/>
            <person name="Parrinello H."/>
            <person name="Poncet C."/>
            <person name="Belmonte E."/>
            <person name="Gautier V."/>
            <person name="Avarre J.-C."/>
            <person name="Dugue R."/>
            <person name="Gustiano R."/>
            <person name="Ha T.T.T."/>
            <person name="Campet M."/>
            <person name="Sriphairoj K."/>
            <person name="Ribolli J."/>
            <person name="de Almeida F.L."/>
            <person name="Desvignes T."/>
            <person name="Postlethwait J.H."/>
            <person name="Bucao C.F."/>
            <person name="Robinson-Rechavi M."/>
            <person name="Bobe J."/>
            <person name="Herpin A."/>
            <person name="Guiguen Y."/>
        </authorList>
    </citation>
    <scope>NUCLEOTIDE SEQUENCE [LARGE SCALE GENOMIC DNA]</scope>
    <source>
        <strain evidence="1">YG-Dec2019</strain>
    </source>
</reference>
<gene>
    <name evidence="1" type="ORF">PGIGA_G00152180</name>
</gene>
<evidence type="ECO:0000313" key="2">
    <source>
        <dbReference type="Proteomes" id="UP000829447"/>
    </source>
</evidence>
<proteinExistence type="predicted"/>
<dbReference type="Proteomes" id="UP000829447">
    <property type="component" value="Linkage Group LG25"/>
</dbReference>
<keyword evidence="2" id="KW-1185">Reference proteome</keyword>